<sequence>MSSSDWQTRVDDLWLTLDEQEPERFVAAMQELADEHPGDPVALFELAGANDSTGATDLAVPLYRQALAGGLDSSRHRQASIQLASSLRVLGRFDESVAILTDESARVSDDLDDAVHAFLALALVDADRSREAVALLLTGLAPRLPRYRRSVTAYAAALR</sequence>
<gene>
    <name evidence="2" type="ORF">DDQ50_00605</name>
</gene>
<evidence type="ECO:0000313" key="2">
    <source>
        <dbReference type="EMBL" id="PVZ95067.1"/>
    </source>
</evidence>
<protein>
    <recommendedName>
        <fullName evidence="1">Tetratrico peptide repeat group 5 domain-containing protein</fullName>
    </recommendedName>
</protein>
<organism evidence="2 3">
    <name type="scientific">Amnibacterium flavum</name>
    <dbReference type="NCBI Taxonomy" id="2173173"/>
    <lineage>
        <taxon>Bacteria</taxon>
        <taxon>Bacillati</taxon>
        <taxon>Actinomycetota</taxon>
        <taxon>Actinomycetes</taxon>
        <taxon>Micrococcales</taxon>
        <taxon>Microbacteriaceae</taxon>
        <taxon>Amnibacterium</taxon>
    </lineage>
</organism>
<proteinExistence type="predicted"/>
<dbReference type="EMBL" id="QEOP01000001">
    <property type="protein sequence ID" value="PVZ95067.1"/>
    <property type="molecule type" value="Genomic_DNA"/>
</dbReference>
<name>A0A2V1HWX8_9MICO</name>
<dbReference type="RefSeq" id="WP_116754806.1">
    <property type="nucleotide sequence ID" value="NZ_JBHUEX010000001.1"/>
</dbReference>
<dbReference type="Pfam" id="PF12688">
    <property type="entry name" value="TPR_5"/>
    <property type="match status" value="1"/>
</dbReference>
<dbReference type="InterPro" id="IPR041656">
    <property type="entry name" value="TPR_5"/>
</dbReference>
<evidence type="ECO:0000313" key="3">
    <source>
        <dbReference type="Proteomes" id="UP000244893"/>
    </source>
</evidence>
<keyword evidence="3" id="KW-1185">Reference proteome</keyword>
<dbReference type="InterPro" id="IPR011990">
    <property type="entry name" value="TPR-like_helical_dom_sf"/>
</dbReference>
<dbReference type="OrthoDB" id="193829at2"/>
<evidence type="ECO:0000259" key="1">
    <source>
        <dbReference type="Pfam" id="PF12688"/>
    </source>
</evidence>
<reference evidence="2 3" key="1">
    <citation type="submission" date="2018-05" db="EMBL/GenBank/DDBJ databases">
        <title>Amnibacterium sp. M8JJ-5, whole genome shotgun sequence.</title>
        <authorList>
            <person name="Tuo L."/>
        </authorList>
    </citation>
    <scope>NUCLEOTIDE SEQUENCE [LARGE SCALE GENOMIC DNA]</scope>
    <source>
        <strain evidence="2 3">M8JJ-5</strain>
    </source>
</reference>
<accession>A0A2V1HWX8</accession>
<dbReference type="AlphaFoldDB" id="A0A2V1HWX8"/>
<dbReference type="Proteomes" id="UP000244893">
    <property type="component" value="Unassembled WGS sequence"/>
</dbReference>
<comment type="caution">
    <text evidence="2">The sequence shown here is derived from an EMBL/GenBank/DDBJ whole genome shotgun (WGS) entry which is preliminary data.</text>
</comment>
<dbReference type="SUPFAM" id="SSF48452">
    <property type="entry name" value="TPR-like"/>
    <property type="match status" value="1"/>
</dbReference>
<dbReference type="Gene3D" id="1.25.40.10">
    <property type="entry name" value="Tetratricopeptide repeat domain"/>
    <property type="match status" value="1"/>
</dbReference>
<feature type="domain" description="Tetratrico peptide repeat group 5" evidence="1">
    <location>
        <begin position="40"/>
        <end position="158"/>
    </location>
</feature>